<feature type="transmembrane region" description="Helical" evidence="1">
    <location>
        <begin position="32"/>
        <end position="48"/>
    </location>
</feature>
<feature type="transmembrane region" description="Helical" evidence="1">
    <location>
        <begin position="55"/>
        <end position="79"/>
    </location>
</feature>
<dbReference type="RefSeq" id="WP_188733439.1">
    <property type="nucleotide sequence ID" value="NZ_BMLW01000002.1"/>
</dbReference>
<reference evidence="3" key="1">
    <citation type="journal article" date="2019" name="Int. J. Syst. Evol. Microbiol.">
        <title>The Global Catalogue of Microorganisms (GCM) 10K type strain sequencing project: providing services to taxonomists for standard genome sequencing and annotation.</title>
        <authorList>
            <consortium name="The Broad Institute Genomics Platform"/>
            <consortium name="The Broad Institute Genome Sequencing Center for Infectious Disease"/>
            <person name="Wu L."/>
            <person name="Ma J."/>
        </authorList>
    </citation>
    <scope>NUCLEOTIDE SEQUENCE [LARGE SCALE GENOMIC DNA]</scope>
    <source>
        <strain evidence="3">CGMCC 1.7693</strain>
    </source>
</reference>
<feature type="transmembrane region" description="Helical" evidence="1">
    <location>
        <begin position="91"/>
        <end position="108"/>
    </location>
</feature>
<feature type="transmembrane region" description="Helical" evidence="1">
    <location>
        <begin position="208"/>
        <end position="226"/>
    </location>
</feature>
<dbReference type="Proteomes" id="UP000641206">
    <property type="component" value="Unassembled WGS sequence"/>
</dbReference>
<dbReference type="EMBL" id="BMLW01000002">
    <property type="protein sequence ID" value="GGP08914.1"/>
    <property type="molecule type" value="Genomic_DNA"/>
</dbReference>
<sequence>MDNHTTDNTARRYKAHVSILGTTQLHLRSPSIIAWWSAAFPGFGHLLLSKYLRGFVLFLWEVFINLNAHVNLAILYSFQGKFDMVADVLDTRWLLAYLPVYFFAIWDSHRTTVDMNKVYMLAERENHRFNIFSIGSMEINYLDKRNPIMAGIWSALVPGLGQLYIHRLVTALFVISWTVVFLYLSHILEAVTLLFSGDLSQSTAVLKAEFMLMLPSIYGFSIYDAYVNTVENNKLFEKEQRRFLKANYQDSNFQILKGEKVNE</sequence>
<keyword evidence="3" id="KW-1185">Reference proteome</keyword>
<organism evidence="2 3">
    <name type="scientific">Oceanobacillus neutriphilus</name>
    <dbReference type="NCBI Taxonomy" id="531815"/>
    <lineage>
        <taxon>Bacteria</taxon>
        <taxon>Bacillati</taxon>
        <taxon>Bacillota</taxon>
        <taxon>Bacilli</taxon>
        <taxon>Bacillales</taxon>
        <taxon>Bacillaceae</taxon>
        <taxon>Oceanobacillus</taxon>
    </lineage>
</organism>
<protein>
    <submittedName>
        <fullName evidence="2">Uncharacterized protein</fullName>
    </submittedName>
</protein>
<feature type="transmembrane region" description="Helical" evidence="1">
    <location>
        <begin position="171"/>
        <end position="196"/>
    </location>
</feature>
<proteinExistence type="predicted"/>
<evidence type="ECO:0000313" key="3">
    <source>
        <dbReference type="Proteomes" id="UP000641206"/>
    </source>
</evidence>
<keyword evidence="1" id="KW-0812">Transmembrane</keyword>
<gene>
    <name evidence="2" type="ORF">GCM10011346_11140</name>
</gene>
<keyword evidence="1" id="KW-0472">Membrane</keyword>
<keyword evidence="1" id="KW-1133">Transmembrane helix</keyword>
<name>A0ABQ2NQ41_9BACI</name>
<comment type="caution">
    <text evidence="2">The sequence shown here is derived from an EMBL/GenBank/DDBJ whole genome shotgun (WGS) entry which is preliminary data.</text>
</comment>
<evidence type="ECO:0000313" key="2">
    <source>
        <dbReference type="EMBL" id="GGP08914.1"/>
    </source>
</evidence>
<evidence type="ECO:0000256" key="1">
    <source>
        <dbReference type="SAM" id="Phobius"/>
    </source>
</evidence>
<accession>A0ABQ2NQ41</accession>